<reference evidence="2 3" key="1">
    <citation type="submission" date="2016-08" db="EMBL/GenBank/DDBJ databases">
        <authorList>
            <person name="Seilhamer J.J."/>
        </authorList>
    </citation>
    <scope>NUCLEOTIDE SEQUENCE [LARGE SCALE GENOMIC DNA]</scope>
    <source>
        <strain evidence="2 3">A37T2</strain>
    </source>
</reference>
<gene>
    <name evidence="2" type="ORF">GA0116948_105187</name>
</gene>
<keyword evidence="1" id="KW-1133">Transmembrane helix</keyword>
<dbReference type="AlphaFoldDB" id="A0A1C4DBK8"/>
<keyword evidence="1" id="KW-0812">Transmembrane</keyword>
<keyword evidence="1" id="KW-0472">Membrane</keyword>
<evidence type="ECO:0008006" key="4">
    <source>
        <dbReference type="Google" id="ProtNLM"/>
    </source>
</evidence>
<name>A0A1C4DBK8_9BACT</name>
<feature type="transmembrane region" description="Helical" evidence="1">
    <location>
        <begin position="65"/>
        <end position="89"/>
    </location>
</feature>
<dbReference type="Proteomes" id="UP000242818">
    <property type="component" value="Unassembled WGS sequence"/>
</dbReference>
<dbReference type="STRING" id="1335309.GA0116948_105187"/>
<sequence length="127" mass="14380">MNKFLLRLVLVCLLITGVLFFGKSWLLANGLHFSILLLGNILLALISALSFYMTRKGKESNNSNLFVRMVMGAMLLKMMCMLLGVLLYVLAYRPFISKPTIFILLGMYIVYTVVETASSFRLNKTRS</sequence>
<proteinExistence type="predicted"/>
<evidence type="ECO:0000256" key="1">
    <source>
        <dbReference type="SAM" id="Phobius"/>
    </source>
</evidence>
<dbReference type="EMBL" id="FMAR01000005">
    <property type="protein sequence ID" value="SCC28759.1"/>
    <property type="molecule type" value="Genomic_DNA"/>
</dbReference>
<keyword evidence="3" id="KW-1185">Reference proteome</keyword>
<organism evidence="2 3">
    <name type="scientific">Chitinophaga costaii</name>
    <dbReference type="NCBI Taxonomy" id="1335309"/>
    <lineage>
        <taxon>Bacteria</taxon>
        <taxon>Pseudomonadati</taxon>
        <taxon>Bacteroidota</taxon>
        <taxon>Chitinophagia</taxon>
        <taxon>Chitinophagales</taxon>
        <taxon>Chitinophagaceae</taxon>
        <taxon>Chitinophaga</taxon>
    </lineage>
</organism>
<dbReference type="RefSeq" id="WP_089711487.1">
    <property type="nucleotide sequence ID" value="NZ_FMAR01000005.1"/>
</dbReference>
<accession>A0A1C4DBK8</accession>
<protein>
    <recommendedName>
        <fullName evidence="4">ATP synthase I chain</fullName>
    </recommendedName>
</protein>
<evidence type="ECO:0000313" key="2">
    <source>
        <dbReference type="EMBL" id="SCC28759.1"/>
    </source>
</evidence>
<evidence type="ECO:0000313" key="3">
    <source>
        <dbReference type="Proteomes" id="UP000242818"/>
    </source>
</evidence>
<feature type="transmembrane region" description="Helical" evidence="1">
    <location>
        <begin position="101"/>
        <end position="122"/>
    </location>
</feature>
<feature type="transmembrane region" description="Helical" evidence="1">
    <location>
        <begin position="30"/>
        <end position="53"/>
    </location>
</feature>
<dbReference type="OrthoDB" id="674037at2"/>